<protein>
    <submittedName>
        <fullName evidence="2">Uncharacterized protein</fullName>
    </submittedName>
</protein>
<sequence>MGVGGDGRGGFAPHRSLRRGMMGAMVAMVVPAMAVHAVPMISMMVIIMSVVIMPVRAMPVAVRIRMGVGFVVVRLAPAAAGRSGPGIVPHGLVSRVAAAVMPP</sequence>
<organism evidence="2 3">
    <name type="scientific">Azorhizobium oxalatiphilum</name>
    <dbReference type="NCBI Taxonomy" id="980631"/>
    <lineage>
        <taxon>Bacteria</taxon>
        <taxon>Pseudomonadati</taxon>
        <taxon>Pseudomonadota</taxon>
        <taxon>Alphaproteobacteria</taxon>
        <taxon>Hyphomicrobiales</taxon>
        <taxon>Xanthobacteraceae</taxon>
        <taxon>Azorhizobium</taxon>
    </lineage>
</organism>
<evidence type="ECO:0000313" key="2">
    <source>
        <dbReference type="EMBL" id="GGF47199.1"/>
    </source>
</evidence>
<dbReference type="AlphaFoldDB" id="A0A917BK31"/>
<keyword evidence="1" id="KW-1133">Transmembrane helix</keyword>
<keyword evidence="1" id="KW-0472">Membrane</keyword>
<comment type="caution">
    <text evidence="2">The sequence shown here is derived from an EMBL/GenBank/DDBJ whole genome shotgun (WGS) entry which is preliminary data.</text>
</comment>
<feature type="transmembrane region" description="Helical" evidence="1">
    <location>
        <begin position="20"/>
        <end position="53"/>
    </location>
</feature>
<dbReference type="EMBL" id="BMCT01000001">
    <property type="protein sequence ID" value="GGF47199.1"/>
    <property type="molecule type" value="Genomic_DNA"/>
</dbReference>
<name>A0A917BK31_9HYPH</name>
<reference evidence="2" key="1">
    <citation type="journal article" date="2014" name="Int. J. Syst. Evol. Microbiol.">
        <title>Complete genome sequence of Corynebacterium casei LMG S-19264T (=DSM 44701T), isolated from a smear-ripened cheese.</title>
        <authorList>
            <consortium name="US DOE Joint Genome Institute (JGI-PGF)"/>
            <person name="Walter F."/>
            <person name="Albersmeier A."/>
            <person name="Kalinowski J."/>
            <person name="Ruckert C."/>
        </authorList>
    </citation>
    <scope>NUCLEOTIDE SEQUENCE</scope>
    <source>
        <strain evidence="2">CCM 7897</strain>
    </source>
</reference>
<evidence type="ECO:0000313" key="3">
    <source>
        <dbReference type="Proteomes" id="UP000606044"/>
    </source>
</evidence>
<accession>A0A917BK31</accession>
<keyword evidence="1" id="KW-0812">Transmembrane</keyword>
<keyword evidence="3" id="KW-1185">Reference proteome</keyword>
<reference evidence="2" key="2">
    <citation type="submission" date="2020-09" db="EMBL/GenBank/DDBJ databases">
        <authorList>
            <person name="Sun Q."/>
            <person name="Sedlacek I."/>
        </authorList>
    </citation>
    <scope>NUCLEOTIDE SEQUENCE</scope>
    <source>
        <strain evidence="2">CCM 7897</strain>
    </source>
</reference>
<proteinExistence type="predicted"/>
<dbReference type="Proteomes" id="UP000606044">
    <property type="component" value="Unassembled WGS sequence"/>
</dbReference>
<evidence type="ECO:0000256" key="1">
    <source>
        <dbReference type="SAM" id="Phobius"/>
    </source>
</evidence>
<gene>
    <name evidence="2" type="ORF">GCM10007301_03230</name>
</gene>